<evidence type="ECO:0000256" key="2">
    <source>
        <dbReference type="ARBA" id="ARBA00022490"/>
    </source>
</evidence>
<reference evidence="12 13" key="1">
    <citation type="journal article" date="2015" name="Genome Announc.">
        <title>Expanding the biotechnology potential of lactobacilli through comparative genomics of 213 strains and associated genera.</title>
        <authorList>
            <person name="Sun Z."/>
            <person name="Harris H.M."/>
            <person name="McCann A."/>
            <person name="Guo C."/>
            <person name="Argimon S."/>
            <person name="Zhang W."/>
            <person name="Yang X."/>
            <person name="Jeffery I.B."/>
            <person name="Cooney J.C."/>
            <person name="Kagawa T.F."/>
            <person name="Liu W."/>
            <person name="Song Y."/>
            <person name="Salvetti E."/>
            <person name="Wrobel A."/>
            <person name="Rasinkangas P."/>
            <person name="Parkhill J."/>
            <person name="Rea M.C."/>
            <person name="O'Sullivan O."/>
            <person name="Ritari J."/>
            <person name="Douillard F.P."/>
            <person name="Paul Ross R."/>
            <person name="Yang R."/>
            <person name="Briner A.E."/>
            <person name="Felis G.E."/>
            <person name="de Vos W.M."/>
            <person name="Barrangou R."/>
            <person name="Klaenhammer T.R."/>
            <person name="Caufield P.W."/>
            <person name="Cui Y."/>
            <person name="Zhang H."/>
            <person name="O'Toole P.W."/>
        </authorList>
    </citation>
    <scope>NUCLEOTIDE SEQUENCE [LARGE SCALE GENOMIC DNA]</scope>
    <source>
        <strain evidence="12 13">DSM 15638</strain>
    </source>
</reference>
<sequence length="356" mass="41002">MRKEKYLELIENELQQQPWYAQEYYQSKSTIPLSNATLYQYLTEFRRFFEWLIAEGIVNETSIKTIDIGVLEHLKKEDMELYKSSLLSRSKSNNANSNTQLSRSTVNRSLTAISSLFRYLSEETEKEDGEPYFYRNVMKKITVVKDNETFATRAANIKDKLMLGTEDRDYINFIDQKYADLLKPKGLSFFKRDKDRDIAINALMLGSGLRVSEVANSDLPDLNLKTNNITVIRKGGKKDTVPIAPWVIPYLVKYIEVRTINYKTDKTEKALFCSSYRGSGKRIESGTIEKLVAKYSSAFKVRVTPHKLRHTLASKLYLETKNEQLVATQLGQSSTSATALYTHMIDEEQRNAINKL</sequence>
<feature type="domain" description="Core-binding (CB)" evidence="11">
    <location>
        <begin position="16"/>
        <end position="121"/>
    </location>
</feature>
<evidence type="ECO:0000256" key="6">
    <source>
        <dbReference type="ARBA" id="ARBA00023125"/>
    </source>
</evidence>
<dbReference type="PROSITE" id="PS51898">
    <property type="entry name" value="TYR_RECOMBINASE"/>
    <property type="match status" value="1"/>
</dbReference>
<accession>A0A0R1HJD0</accession>
<gene>
    <name evidence="12" type="ORF">FC66_GL000212</name>
</gene>
<dbReference type="PATRIC" id="fig|1423719.4.peg.214"/>
<evidence type="ECO:0000256" key="1">
    <source>
        <dbReference type="ARBA" id="ARBA00004496"/>
    </source>
</evidence>
<keyword evidence="2" id="KW-0963">Cytoplasm</keyword>
<dbReference type="Gene3D" id="1.10.150.130">
    <property type="match status" value="1"/>
</dbReference>
<dbReference type="PROSITE" id="PS51900">
    <property type="entry name" value="CB"/>
    <property type="match status" value="1"/>
</dbReference>
<dbReference type="PANTHER" id="PTHR30349">
    <property type="entry name" value="PHAGE INTEGRASE-RELATED"/>
    <property type="match status" value="1"/>
</dbReference>
<dbReference type="Pfam" id="PF00589">
    <property type="entry name" value="Phage_integrase"/>
    <property type="match status" value="1"/>
</dbReference>
<dbReference type="PANTHER" id="PTHR30349:SF77">
    <property type="entry name" value="TYROSINE RECOMBINASE XERC"/>
    <property type="match status" value="1"/>
</dbReference>
<dbReference type="InterPro" id="IPR010998">
    <property type="entry name" value="Integrase_recombinase_N"/>
</dbReference>
<comment type="subcellular location">
    <subcellularLocation>
        <location evidence="1">Cytoplasm</location>
    </subcellularLocation>
</comment>
<dbReference type="GO" id="GO:0007059">
    <property type="term" value="P:chromosome segregation"/>
    <property type="evidence" value="ECO:0007669"/>
    <property type="project" value="UniProtKB-KW"/>
</dbReference>
<dbReference type="GO" id="GO:0003677">
    <property type="term" value="F:DNA binding"/>
    <property type="evidence" value="ECO:0007669"/>
    <property type="project" value="UniProtKB-UniRule"/>
</dbReference>
<evidence type="ECO:0000259" key="10">
    <source>
        <dbReference type="PROSITE" id="PS51898"/>
    </source>
</evidence>
<comment type="caution">
    <text evidence="12">The sequence shown here is derived from an EMBL/GenBank/DDBJ whole genome shotgun (WGS) entry which is preliminary data.</text>
</comment>
<evidence type="ECO:0000256" key="8">
    <source>
        <dbReference type="ARBA" id="ARBA00023306"/>
    </source>
</evidence>
<dbReference type="CDD" id="cd00397">
    <property type="entry name" value="DNA_BRE_C"/>
    <property type="match status" value="1"/>
</dbReference>
<proteinExistence type="predicted"/>
<evidence type="ECO:0000259" key="11">
    <source>
        <dbReference type="PROSITE" id="PS51900"/>
    </source>
</evidence>
<keyword evidence="8" id="KW-0131">Cell cycle</keyword>
<dbReference type="GO" id="GO:0015074">
    <property type="term" value="P:DNA integration"/>
    <property type="evidence" value="ECO:0007669"/>
    <property type="project" value="UniProtKB-KW"/>
</dbReference>
<keyword evidence="7" id="KW-0233">DNA recombination</keyword>
<keyword evidence="5" id="KW-0229">DNA integration</keyword>
<dbReference type="STRING" id="1423719.FC66_GL000212"/>
<keyword evidence="13" id="KW-1185">Reference proteome</keyword>
<dbReference type="Gene3D" id="1.10.443.10">
    <property type="entry name" value="Intergrase catalytic core"/>
    <property type="match status" value="1"/>
</dbReference>
<dbReference type="Proteomes" id="UP000051450">
    <property type="component" value="Unassembled WGS sequence"/>
</dbReference>
<evidence type="ECO:0000256" key="5">
    <source>
        <dbReference type="ARBA" id="ARBA00022908"/>
    </source>
</evidence>
<dbReference type="GO" id="GO:0005737">
    <property type="term" value="C:cytoplasm"/>
    <property type="evidence" value="ECO:0007669"/>
    <property type="project" value="UniProtKB-SubCell"/>
</dbReference>
<dbReference type="InterPro" id="IPR044068">
    <property type="entry name" value="CB"/>
</dbReference>
<organism evidence="12 13">
    <name type="scientific">Dellaglioa algida DSM 15638</name>
    <dbReference type="NCBI Taxonomy" id="1423719"/>
    <lineage>
        <taxon>Bacteria</taxon>
        <taxon>Bacillati</taxon>
        <taxon>Bacillota</taxon>
        <taxon>Bacilli</taxon>
        <taxon>Lactobacillales</taxon>
        <taxon>Lactobacillaceae</taxon>
        <taxon>Dellaglioa</taxon>
    </lineage>
</organism>
<dbReference type="InterPro" id="IPR050090">
    <property type="entry name" value="Tyrosine_recombinase_XerCD"/>
</dbReference>
<evidence type="ECO:0000256" key="3">
    <source>
        <dbReference type="ARBA" id="ARBA00022618"/>
    </source>
</evidence>
<dbReference type="AlphaFoldDB" id="A0A0R1HJD0"/>
<dbReference type="InterPro" id="IPR011010">
    <property type="entry name" value="DNA_brk_join_enz"/>
</dbReference>
<dbReference type="InterPro" id="IPR002104">
    <property type="entry name" value="Integrase_catalytic"/>
</dbReference>
<dbReference type="GO" id="GO:0006310">
    <property type="term" value="P:DNA recombination"/>
    <property type="evidence" value="ECO:0007669"/>
    <property type="project" value="UniProtKB-KW"/>
</dbReference>
<keyword evidence="4" id="KW-0159">Chromosome partition</keyword>
<dbReference type="RefSeq" id="WP_057973531.1">
    <property type="nucleotide sequence ID" value="NZ_AZDI01000001.1"/>
</dbReference>
<dbReference type="OrthoDB" id="283809at2"/>
<keyword evidence="3" id="KW-0132">Cell division</keyword>
<dbReference type="EMBL" id="AZDI01000001">
    <property type="protein sequence ID" value="KRK46588.1"/>
    <property type="molecule type" value="Genomic_DNA"/>
</dbReference>
<evidence type="ECO:0000256" key="4">
    <source>
        <dbReference type="ARBA" id="ARBA00022829"/>
    </source>
</evidence>
<dbReference type="SUPFAM" id="SSF56349">
    <property type="entry name" value="DNA breaking-rejoining enzymes"/>
    <property type="match status" value="1"/>
</dbReference>
<keyword evidence="6 9" id="KW-0238">DNA-binding</keyword>
<name>A0A0R1HJD0_9LACO</name>
<dbReference type="GO" id="GO:0051301">
    <property type="term" value="P:cell division"/>
    <property type="evidence" value="ECO:0007669"/>
    <property type="project" value="UniProtKB-KW"/>
</dbReference>
<evidence type="ECO:0000313" key="13">
    <source>
        <dbReference type="Proteomes" id="UP000051450"/>
    </source>
</evidence>
<evidence type="ECO:0000256" key="9">
    <source>
        <dbReference type="PROSITE-ProRule" id="PRU01248"/>
    </source>
</evidence>
<dbReference type="NCBIfam" id="NF003462">
    <property type="entry name" value="PRK05084.1"/>
    <property type="match status" value="1"/>
</dbReference>
<protein>
    <submittedName>
        <fullName evidence="12">Site-specific tyrosine recombinase XerS</fullName>
    </submittedName>
</protein>
<evidence type="ECO:0000313" key="12">
    <source>
        <dbReference type="EMBL" id="KRK46588.1"/>
    </source>
</evidence>
<dbReference type="InterPro" id="IPR013762">
    <property type="entry name" value="Integrase-like_cat_sf"/>
</dbReference>
<feature type="domain" description="Tyr recombinase" evidence="10">
    <location>
        <begin position="176"/>
        <end position="354"/>
    </location>
</feature>
<evidence type="ECO:0000256" key="7">
    <source>
        <dbReference type="ARBA" id="ARBA00023172"/>
    </source>
</evidence>